<dbReference type="PANTHER" id="PTHR31811">
    <property type="entry name" value="TRNA A64-2'-O-RIBOSYLPHOSPHATE TRANSFERASE"/>
    <property type="match status" value="1"/>
</dbReference>
<dbReference type="GO" id="GO:0043399">
    <property type="term" value="F:tRNA adenosine(64)-2'-O-ribosylphosphate transferase activity"/>
    <property type="evidence" value="ECO:0007669"/>
    <property type="project" value="InterPro"/>
</dbReference>
<evidence type="ECO:0000313" key="4">
    <source>
        <dbReference type="EMBL" id="CDS82177.1"/>
    </source>
</evidence>
<organism evidence="4">
    <name type="scientific">Sporisorium scitamineum</name>
    <dbReference type="NCBI Taxonomy" id="49012"/>
    <lineage>
        <taxon>Eukaryota</taxon>
        <taxon>Fungi</taxon>
        <taxon>Dikarya</taxon>
        <taxon>Basidiomycota</taxon>
        <taxon>Ustilaginomycotina</taxon>
        <taxon>Ustilaginomycetes</taxon>
        <taxon>Ustilaginales</taxon>
        <taxon>Ustilaginaceae</taxon>
        <taxon>Sporisorium</taxon>
    </lineage>
</organism>
<dbReference type="PANTHER" id="PTHR31811:SF0">
    <property type="entry name" value="TRNA A64-2'-O-RIBOSYLPHOSPHATE TRANSFERASE"/>
    <property type="match status" value="1"/>
</dbReference>
<dbReference type="OrthoDB" id="45256at2759"/>
<evidence type="ECO:0000259" key="3">
    <source>
        <dbReference type="Pfam" id="PF17184"/>
    </source>
</evidence>
<dbReference type="Pfam" id="PF17184">
    <property type="entry name" value="Rit1_C"/>
    <property type="match status" value="1"/>
</dbReference>
<feature type="domain" description="Rit1 N-terminal" evidence="3">
    <location>
        <begin position="29"/>
        <end position="306"/>
    </location>
</feature>
<sequence>MSLTKPPEGLSYSATPNTPRQDWNHSDRIKRESRHIYNKLHSISHDSAFIRRIHALFPTLLLTVNLRCGAWYTDPTITSAVSYFKSTDGHTHQWSFSLKRSNLHLVPLIVGAGGAVVVDSTRRGKSMPDALSKTIPVWCAVLNRASSRKYGCPEADREGFALKTPRWMIPPTEHDQIDAKMEGFVKSLLDSDLQVPKLEKPLKPVFITPQTNLDSIEADSVRSSQGSFTPVVLVSASRFVSDSAGLGDNDFTNAHRPKANFIYVQGAGDDHENWARGLTPDMFWKHHNELLACDKEQIEALVDSIVAKEALSGGGKNGHWFTPLAASHSADGLAEVGDARSASASGADTEVGSSGVLIGSRAADHVFSIPEKEQYDLIIHFTSISPPSPAASTDLTESLSSLNLSSDCKPSSKVLTLHMSPNKKGLSAIRTVFPSAIERAHKTLTTAGSKILICCQEGKDLSGSLVVAVLASCFTDQRQLIVDEPSLANHKAQISKDATTRRLQWLVSANPRAAPSRAFLLRINELLISPRHRPSNYT</sequence>
<dbReference type="GO" id="GO:0005737">
    <property type="term" value="C:cytoplasm"/>
    <property type="evidence" value="ECO:0007669"/>
    <property type="project" value="TreeGrafter"/>
</dbReference>
<dbReference type="PIRSF" id="PIRSF007747">
    <property type="entry name" value="Ribosyl_Ptfrase"/>
    <property type="match status" value="1"/>
</dbReference>
<keyword evidence="4" id="KW-0808">Transferase</keyword>
<dbReference type="InterPro" id="IPR033449">
    <property type="entry name" value="Rit1_N"/>
</dbReference>
<reference evidence="4" key="1">
    <citation type="submission" date="2014-06" db="EMBL/GenBank/DDBJ databases">
        <authorList>
            <person name="Ju J."/>
            <person name="Zhang J."/>
        </authorList>
    </citation>
    <scope>NUCLEOTIDE SEQUENCE</scope>
    <source>
        <strain evidence="4">SscI8</strain>
    </source>
</reference>
<name>A0A127Z641_9BASI</name>
<accession>A0A127Z641</accession>
<feature type="compositionally biased region" description="Polar residues" evidence="1">
    <location>
        <begin position="12"/>
        <end position="21"/>
    </location>
</feature>
<feature type="domain" description="Rit1 DUSP-like" evidence="2">
    <location>
        <begin position="414"/>
        <end position="527"/>
    </location>
</feature>
<evidence type="ECO:0000256" key="1">
    <source>
        <dbReference type="SAM" id="MobiDB-lite"/>
    </source>
</evidence>
<dbReference type="EMBL" id="LK056665">
    <property type="protein sequence ID" value="CDS82177.1"/>
    <property type="molecule type" value="Genomic_DNA"/>
</dbReference>
<proteinExistence type="predicted"/>
<dbReference type="Pfam" id="PF04179">
    <property type="entry name" value="Init_tRNA_PT"/>
    <property type="match status" value="1"/>
</dbReference>
<dbReference type="InterPro" id="IPR029021">
    <property type="entry name" value="Prot-tyrosine_phosphatase-like"/>
</dbReference>
<dbReference type="InterPro" id="IPR033421">
    <property type="entry name" value="Rit1_DUSP-like"/>
</dbReference>
<dbReference type="Gene3D" id="3.90.190.10">
    <property type="entry name" value="Protein tyrosine phosphatase superfamily"/>
    <property type="match status" value="1"/>
</dbReference>
<gene>
    <name evidence="4" type="ORF">SPSC_02997</name>
</gene>
<dbReference type="AlphaFoldDB" id="A0A127Z641"/>
<dbReference type="InterPro" id="IPR007306">
    <property type="entry name" value="Rit1"/>
</dbReference>
<feature type="region of interest" description="Disordered" evidence="1">
    <location>
        <begin position="1"/>
        <end position="27"/>
    </location>
</feature>
<protein>
    <submittedName>
        <fullName evidence="4">Related to RIT1-initiator tRNA phosphoribosyl-transferase</fullName>
    </submittedName>
</protein>
<dbReference type="SUPFAM" id="SSF52799">
    <property type="entry name" value="(Phosphotyrosine protein) phosphatases II"/>
    <property type="match status" value="1"/>
</dbReference>
<evidence type="ECO:0000259" key="2">
    <source>
        <dbReference type="Pfam" id="PF04179"/>
    </source>
</evidence>
<dbReference type="GO" id="GO:0019988">
    <property type="term" value="P:charged-tRNA amino acid modification"/>
    <property type="evidence" value="ECO:0007669"/>
    <property type="project" value="InterPro"/>
</dbReference>